<dbReference type="EMBL" id="KB822722">
    <property type="protein sequence ID" value="ETN38181.1"/>
    <property type="molecule type" value="Genomic_DNA"/>
</dbReference>
<keyword evidence="3" id="KW-1133">Transmembrane helix</keyword>
<evidence type="ECO:0000313" key="5">
    <source>
        <dbReference type="EMBL" id="ETN38181.1"/>
    </source>
</evidence>
<gene>
    <name evidence="5" type="ORF">HMPREF1541_06212</name>
</gene>
<dbReference type="PANTHER" id="PTHR47706:SF9">
    <property type="entry name" value="NMRA-LIKE DOMAIN-CONTAINING PROTEIN-RELATED"/>
    <property type="match status" value="1"/>
</dbReference>
<evidence type="ECO:0000259" key="4">
    <source>
        <dbReference type="Pfam" id="PF05368"/>
    </source>
</evidence>
<keyword evidence="6" id="KW-1185">Reference proteome</keyword>
<dbReference type="HOGENOM" id="CLU_044876_3_3_1"/>
<dbReference type="InParanoid" id="W2RNS1"/>
<keyword evidence="3" id="KW-0472">Membrane</keyword>
<dbReference type="VEuPathDB" id="FungiDB:HMPREF1541_06212"/>
<dbReference type="Gene3D" id="3.90.25.10">
    <property type="entry name" value="UDP-galactose 4-epimerase, domain 1"/>
    <property type="match status" value="1"/>
</dbReference>
<reference evidence="5 6" key="1">
    <citation type="submission" date="2013-03" db="EMBL/GenBank/DDBJ databases">
        <title>The Genome Sequence of Phialophora europaea CBS 101466.</title>
        <authorList>
            <consortium name="The Broad Institute Genomics Platform"/>
            <person name="Cuomo C."/>
            <person name="de Hoog S."/>
            <person name="Gorbushina A."/>
            <person name="Walker B."/>
            <person name="Young S.K."/>
            <person name="Zeng Q."/>
            <person name="Gargeya S."/>
            <person name="Fitzgerald M."/>
            <person name="Haas B."/>
            <person name="Abouelleil A."/>
            <person name="Allen A.W."/>
            <person name="Alvarado L."/>
            <person name="Arachchi H.M."/>
            <person name="Berlin A.M."/>
            <person name="Chapman S.B."/>
            <person name="Gainer-Dewar J."/>
            <person name="Goldberg J."/>
            <person name="Griggs A."/>
            <person name="Gujja S."/>
            <person name="Hansen M."/>
            <person name="Howarth C."/>
            <person name="Imamovic A."/>
            <person name="Ireland A."/>
            <person name="Larimer J."/>
            <person name="McCowan C."/>
            <person name="Murphy C."/>
            <person name="Pearson M."/>
            <person name="Poon T.W."/>
            <person name="Priest M."/>
            <person name="Roberts A."/>
            <person name="Saif S."/>
            <person name="Shea T."/>
            <person name="Sisk P."/>
            <person name="Sykes S."/>
            <person name="Wortman J."/>
            <person name="Nusbaum C."/>
            <person name="Birren B."/>
        </authorList>
    </citation>
    <scope>NUCLEOTIDE SEQUENCE [LARGE SCALE GENOMIC DNA]</scope>
    <source>
        <strain evidence="5 6">CBS 101466</strain>
    </source>
</reference>
<keyword evidence="3" id="KW-0812">Transmembrane</keyword>
<feature type="domain" description="NmrA-like" evidence="4">
    <location>
        <begin position="6"/>
        <end position="240"/>
    </location>
</feature>
<name>W2RNS1_CYPE1</name>
<dbReference type="Proteomes" id="UP000030752">
    <property type="component" value="Unassembled WGS sequence"/>
</dbReference>
<dbReference type="GO" id="GO:0016491">
    <property type="term" value="F:oxidoreductase activity"/>
    <property type="evidence" value="ECO:0007669"/>
    <property type="project" value="UniProtKB-KW"/>
</dbReference>
<evidence type="ECO:0000256" key="3">
    <source>
        <dbReference type="SAM" id="Phobius"/>
    </source>
</evidence>
<dbReference type="GeneID" id="19973551"/>
<protein>
    <recommendedName>
        <fullName evidence="4">NmrA-like domain-containing protein</fullName>
    </recommendedName>
</protein>
<dbReference type="CDD" id="cd05259">
    <property type="entry name" value="PCBER_SDR_a"/>
    <property type="match status" value="1"/>
</dbReference>
<dbReference type="SUPFAM" id="SSF51735">
    <property type="entry name" value="NAD(P)-binding Rossmann-fold domains"/>
    <property type="match status" value="1"/>
</dbReference>
<proteinExistence type="predicted"/>
<dbReference type="PANTHER" id="PTHR47706">
    <property type="entry name" value="NMRA-LIKE FAMILY PROTEIN"/>
    <property type="match status" value="1"/>
</dbReference>
<keyword evidence="2" id="KW-0560">Oxidoreductase</keyword>
<dbReference type="InterPro" id="IPR008030">
    <property type="entry name" value="NmrA-like"/>
</dbReference>
<dbReference type="Gene3D" id="3.40.50.720">
    <property type="entry name" value="NAD(P)-binding Rossmann-like Domain"/>
    <property type="match status" value="1"/>
</dbReference>
<sequence>MAPLRNITIVGASGNVGLPITLALAASPAKFALTALTRLTSSPSPRLPPSVRILRADYNDKAALVEAFRGQDAVVCTIGSTSNTLQDTLIDAAAEAGVRRFIPSHFAFDHLAEKDGLPLSEIIPVGSLKEAPVKKIEDLRAAGSKMEWTAVVTGPWVDFFVSTPDFPFWDVQSQTFVKFDDGTSAFDCSSLAQVGRAVVAVLSAENFEKTKDQYVYIRSGRLTQNRVLEILEKESGQKWNVVPNQASELRAHGAALWDKLMKEEGKTPDQLTDSPEYGMAIGMLVGSIILGGWVVFEEKAKRWMQELGLKEEDPEIVVSKAIREAMAA</sequence>
<dbReference type="InterPro" id="IPR045312">
    <property type="entry name" value="PCBER-like"/>
</dbReference>
<dbReference type="OrthoDB" id="9974981at2759"/>
<dbReference type="STRING" id="1220924.W2RNS1"/>
<evidence type="ECO:0000256" key="2">
    <source>
        <dbReference type="ARBA" id="ARBA00023002"/>
    </source>
</evidence>
<dbReference type="AlphaFoldDB" id="W2RNS1"/>
<organism evidence="5 6">
    <name type="scientific">Cyphellophora europaea (strain CBS 101466)</name>
    <name type="common">Phialophora europaea</name>
    <dbReference type="NCBI Taxonomy" id="1220924"/>
    <lineage>
        <taxon>Eukaryota</taxon>
        <taxon>Fungi</taxon>
        <taxon>Dikarya</taxon>
        <taxon>Ascomycota</taxon>
        <taxon>Pezizomycotina</taxon>
        <taxon>Eurotiomycetes</taxon>
        <taxon>Chaetothyriomycetidae</taxon>
        <taxon>Chaetothyriales</taxon>
        <taxon>Cyphellophoraceae</taxon>
        <taxon>Cyphellophora</taxon>
    </lineage>
</organism>
<dbReference type="InterPro" id="IPR051609">
    <property type="entry name" value="NmrA/Isoflavone_reductase-like"/>
</dbReference>
<dbReference type="RefSeq" id="XP_008718770.1">
    <property type="nucleotide sequence ID" value="XM_008720548.1"/>
</dbReference>
<dbReference type="InterPro" id="IPR036291">
    <property type="entry name" value="NAD(P)-bd_dom_sf"/>
</dbReference>
<evidence type="ECO:0000313" key="6">
    <source>
        <dbReference type="Proteomes" id="UP000030752"/>
    </source>
</evidence>
<accession>W2RNS1</accession>
<dbReference type="Pfam" id="PF05368">
    <property type="entry name" value="NmrA"/>
    <property type="match status" value="1"/>
</dbReference>
<evidence type="ECO:0000256" key="1">
    <source>
        <dbReference type="ARBA" id="ARBA00022857"/>
    </source>
</evidence>
<feature type="transmembrane region" description="Helical" evidence="3">
    <location>
        <begin position="277"/>
        <end position="296"/>
    </location>
</feature>
<keyword evidence="1" id="KW-0521">NADP</keyword>